<reference evidence="11 12" key="1">
    <citation type="submission" date="2018-01" db="EMBL/GenBank/DDBJ databases">
        <title>Draft genome sequence of Nonomuraea sp. KC333.</title>
        <authorList>
            <person name="Sahin N."/>
            <person name="Saygin H."/>
            <person name="Ay H."/>
        </authorList>
    </citation>
    <scope>NUCLEOTIDE SEQUENCE [LARGE SCALE GENOMIC DNA]</scope>
    <source>
        <strain evidence="11 12">KC333</strain>
    </source>
</reference>
<feature type="domain" description="FAD-dependent oxidoreductase 2 FAD-binding" evidence="10">
    <location>
        <begin position="10"/>
        <end position="524"/>
    </location>
</feature>
<keyword evidence="4" id="KW-0560">Oxidoreductase</keyword>
<name>A0A2W2ETB3_9ACTN</name>
<dbReference type="EMBL" id="POUD01000031">
    <property type="protein sequence ID" value="PZG19999.1"/>
    <property type="molecule type" value="Genomic_DNA"/>
</dbReference>
<proteinExistence type="inferred from homology"/>
<evidence type="ECO:0000256" key="7">
    <source>
        <dbReference type="ARBA" id="ARBA00061147"/>
    </source>
</evidence>
<protein>
    <recommendedName>
        <fullName evidence="9">3-oxosteroid 1-dehydrogenase</fullName>
        <ecNumber evidence="8">1.3.99.4</ecNumber>
    </recommendedName>
</protein>
<keyword evidence="3" id="KW-0274">FAD</keyword>
<dbReference type="SUPFAM" id="SSF56425">
    <property type="entry name" value="Succinate dehydrogenase/fumarate reductase flavoprotein, catalytic domain"/>
    <property type="match status" value="1"/>
</dbReference>
<keyword evidence="2" id="KW-0285">Flavoprotein</keyword>
<dbReference type="PANTHER" id="PTHR43400:SF10">
    <property type="entry name" value="3-OXOSTEROID 1-DEHYDROGENASE"/>
    <property type="match status" value="1"/>
</dbReference>
<dbReference type="RefSeq" id="WP_111178727.1">
    <property type="nucleotide sequence ID" value="NZ_POUD01000031.1"/>
</dbReference>
<evidence type="ECO:0000313" key="12">
    <source>
        <dbReference type="Proteomes" id="UP000249304"/>
    </source>
</evidence>
<comment type="similarity">
    <text evidence="7">Belongs to the FAD-dependent oxidoreductase 2 family. 3-oxosteroid dehydrogenase subfamily.</text>
</comment>
<keyword evidence="5" id="KW-0753">Steroid metabolism</keyword>
<dbReference type="PANTHER" id="PTHR43400">
    <property type="entry name" value="FUMARATE REDUCTASE"/>
    <property type="match status" value="1"/>
</dbReference>
<dbReference type="FunFam" id="3.50.50.60:FF:000208">
    <property type="entry name" value="3-ketosteroid dehydrogenase"/>
    <property type="match status" value="1"/>
</dbReference>
<dbReference type="InterPro" id="IPR050315">
    <property type="entry name" value="FAD-oxidoreductase_2"/>
</dbReference>
<comment type="cofactor">
    <cofactor evidence="1">
        <name>FAD</name>
        <dbReference type="ChEBI" id="CHEBI:57692"/>
    </cofactor>
</comment>
<dbReference type="Pfam" id="PF00890">
    <property type="entry name" value="FAD_binding_2"/>
    <property type="match status" value="1"/>
</dbReference>
<evidence type="ECO:0000256" key="5">
    <source>
        <dbReference type="ARBA" id="ARBA00023221"/>
    </source>
</evidence>
<dbReference type="SUPFAM" id="SSF51905">
    <property type="entry name" value="FAD/NAD(P)-binding domain"/>
    <property type="match status" value="1"/>
</dbReference>
<accession>A0A2W2ETB3</accession>
<evidence type="ECO:0000256" key="9">
    <source>
        <dbReference type="ARBA" id="ARBA00069709"/>
    </source>
</evidence>
<keyword evidence="5" id="KW-0443">Lipid metabolism</keyword>
<dbReference type="OrthoDB" id="9813348at2"/>
<gene>
    <name evidence="11" type="ORF">C1J01_10660</name>
</gene>
<comment type="catalytic activity">
    <reaction evidence="6">
        <text>a 3-oxosteroid + A = a 3-oxo-Delta(1)-steroid + AH2</text>
        <dbReference type="Rhea" id="RHEA:13329"/>
        <dbReference type="ChEBI" id="CHEBI:13193"/>
        <dbReference type="ChEBI" id="CHEBI:17499"/>
        <dbReference type="ChEBI" id="CHEBI:20156"/>
        <dbReference type="ChEBI" id="CHEBI:47788"/>
        <dbReference type="EC" id="1.3.99.4"/>
    </reaction>
</comment>
<dbReference type="GO" id="GO:0047571">
    <property type="term" value="F:3-oxosteroid 1-dehydrogenase activity"/>
    <property type="evidence" value="ECO:0007669"/>
    <property type="project" value="UniProtKB-EC"/>
</dbReference>
<evidence type="ECO:0000256" key="1">
    <source>
        <dbReference type="ARBA" id="ARBA00001974"/>
    </source>
</evidence>
<dbReference type="Proteomes" id="UP000249304">
    <property type="component" value="Unassembled WGS sequence"/>
</dbReference>
<evidence type="ECO:0000256" key="2">
    <source>
        <dbReference type="ARBA" id="ARBA00022630"/>
    </source>
</evidence>
<evidence type="ECO:0000256" key="3">
    <source>
        <dbReference type="ARBA" id="ARBA00022827"/>
    </source>
</evidence>
<keyword evidence="12" id="KW-1185">Reference proteome</keyword>
<dbReference type="EC" id="1.3.99.4" evidence="8"/>
<evidence type="ECO:0000256" key="4">
    <source>
        <dbReference type="ARBA" id="ARBA00023002"/>
    </source>
</evidence>
<dbReference type="Gene3D" id="3.50.50.60">
    <property type="entry name" value="FAD/NAD(P)-binding domain"/>
    <property type="match status" value="2"/>
</dbReference>
<dbReference type="InterPro" id="IPR003953">
    <property type="entry name" value="FAD-dep_OxRdtase_2_FAD-bd"/>
</dbReference>
<dbReference type="AlphaFoldDB" id="A0A2W2ETB3"/>
<dbReference type="InterPro" id="IPR027477">
    <property type="entry name" value="Succ_DH/fumarate_Rdtase_cat_sf"/>
</dbReference>
<dbReference type="InterPro" id="IPR036188">
    <property type="entry name" value="FAD/NAD-bd_sf"/>
</dbReference>
<evidence type="ECO:0000256" key="6">
    <source>
        <dbReference type="ARBA" id="ARBA00051951"/>
    </source>
</evidence>
<comment type="caution">
    <text evidence="11">The sequence shown here is derived from an EMBL/GenBank/DDBJ whole genome shotgun (WGS) entry which is preliminary data.</text>
</comment>
<evidence type="ECO:0000256" key="8">
    <source>
        <dbReference type="ARBA" id="ARBA00066536"/>
    </source>
</evidence>
<dbReference type="GO" id="GO:0008202">
    <property type="term" value="P:steroid metabolic process"/>
    <property type="evidence" value="ECO:0007669"/>
    <property type="project" value="UniProtKB-KW"/>
</dbReference>
<organism evidence="11 12">
    <name type="scientific">Nonomuraea aridisoli</name>
    <dbReference type="NCBI Taxonomy" id="2070368"/>
    <lineage>
        <taxon>Bacteria</taxon>
        <taxon>Bacillati</taxon>
        <taxon>Actinomycetota</taxon>
        <taxon>Actinomycetes</taxon>
        <taxon>Streptosporangiales</taxon>
        <taxon>Streptosporangiaceae</taxon>
        <taxon>Nonomuraea</taxon>
    </lineage>
</organism>
<evidence type="ECO:0000313" key="11">
    <source>
        <dbReference type="EMBL" id="PZG19999.1"/>
    </source>
</evidence>
<sequence>MAEDWDRIVDVLIAGSGAAAMSAAITAADRRLDALLVESTDKWGGTTAISGGGLWMPNNPLMRHAGVHDSLEEALTYMEDVIGEVGPASSRERKLAFLKTAPQVVRFLHRHGVRWARSKDYPDYYPDRPGGRIGRAIEVRPFDARLLGPWAERSRALDGLPVPVMTDDVWQLSRAWSSPDGFVRGARLVFRTLGGVATGKRLLGSGGALACSLMYVVRNQQTPVWLSSPLTELIMEDGRVTGAVVSREGRSIRVRARNGVVLGAGGFAHNPEWRQKHHGIPGWSSAPEGDLGTAIELGARAGAALALMDDAWWGSALIGPDGHPNFVLWERSMPFSIVVDTRGRRFTNESASYIDFGHDLLALGKLPAWLVTDARHARRYLSAALLAGRQRWYDAGLLLKAGSLEELAAKTEIDPAALRATVERFNGFARTGVDEDFGRGRTAYDRYYGDPRVKPNPNLGPLEKAPFYAMRVHPGDLGTKGGLLTDEHARVLREDGTPIPGLYAAGNTTASVMGRTYPGPGSTIGPAVVFGHLAALHAAGASSP</sequence>
<evidence type="ECO:0000259" key="10">
    <source>
        <dbReference type="Pfam" id="PF00890"/>
    </source>
</evidence>